<comment type="caution">
    <text evidence="4">The sequence shown here is derived from an EMBL/GenBank/DDBJ whole genome shotgun (WGS) entry which is preliminary data.</text>
</comment>
<feature type="transmembrane region" description="Helical" evidence="2">
    <location>
        <begin position="21"/>
        <end position="43"/>
    </location>
</feature>
<evidence type="ECO:0000256" key="2">
    <source>
        <dbReference type="SAM" id="Phobius"/>
    </source>
</evidence>
<feature type="domain" description="YdbS-like PH" evidence="3">
    <location>
        <begin position="71"/>
        <end position="149"/>
    </location>
</feature>
<feature type="transmembrane region" description="Helical" evidence="2">
    <location>
        <begin position="260"/>
        <end position="287"/>
    </location>
</feature>
<evidence type="ECO:0000256" key="1">
    <source>
        <dbReference type="SAM" id="MobiDB-lite"/>
    </source>
</evidence>
<dbReference type="EMBL" id="VFOP01000001">
    <property type="protein sequence ID" value="TQL52119.1"/>
    <property type="molecule type" value="Genomic_DNA"/>
</dbReference>
<dbReference type="AlphaFoldDB" id="A0A542YVK0"/>
<dbReference type="Proteomes" id="UP000319516">
    <property type="component" value="Unassembled WGS sequence"/>
</dbReference>
<evidence type="ECO:0000313" key="4">
    <source>
        <dbReference type="EMBL" id="TQL52119.1"/>
    </source>
</evidence>
<dbReference type="InterPro" id="IPR014529">
    <property type="entry name" value="UCP026631"/>
</dbReference>
<feature type="transmembrane region" description="Helical" evidence="2">
    <location>
        <begin position="394"/>
        <end position="413"/>
    </location>
</feature>
<feature type="transmembrane region" description="Helical" evidence="2">
    <location>
        <begin position="218"/>
        <end position="240"/>
    </location>
</feature>
<dbReference type="Pfam" id="PF03703">
    <property type="entry name" value="bPH_2"/>
    <property type="match status" value="2"/>
</dbReference>
<dbReference type="PIRSF" id="PIRSF026631">
    <property type="entry name" value="UCP026631"/>
    <property type="match status" value="1"/>
</dbReference>
<accession>A0A542YVK0</accession>
<reference evidence="4 5" key="1">
    <citation type="submission" date="2019-06" db="EMBL/GenBank/DDBJ databases">
        <title>Sequencing the genomes of 1000 actinobacteria strains.</title>
        <authorList>
            <person name="Klenk H.-P."/>
        </authorList>
    </citation>
    <scope>NUCLEOTIDE SEQUENCE [LARGE SCALE GENOMIC DNA]</scope>
    <source>
        <strain evidence="4 5">DSM 12335</strain>
    </source>
</reference>
<evidence type="ECO:0000259" key="3">
    <source>
        <dbReference type="Pfam" id="PF03703"/>
    </source>
</evidence>
<keyword evidence="2" id="KW-1133">Transmembrane helix</keyword>
<organism evidence="4 5">
    <name type="scientific">Ornithinicoccus hortensis</name>
    <dbReference type="NCBI Taxonomy" id="82346"/>
    <lineage>
        <taxon>Bacteria</taxon>
        <taxon>Bacillati</taxon>
        <taxon>Actinomycetota</taxon>
        <taxon>Actinomycetes</taxon>
        <taxon>Micrococcales</taxon>
        <taxon>Intrasporangiaceae</taxon>
        <taxon>Ornithinicoccus</taxon>
    </lineage>
</organism>
<dbReference type="RefSeq" id="WP_211350630.1">
    <property type="nucleotide sequence ID" value="NZ_VFOP01000001.1"/>
</dbReference>
<proteinExistence type="predicted"/>
<dbReference type="PANTHER" id="PTHR34473">
    <property type="entry name" value="UPF0699 TRANSMEMBRANE PROTEIN YDBS"/>
    <property type="match status" value="1"/>
</dbReference>
<dbReference type="PANTHER" id="PTHR34473:SF2">
    <property type="entry name" value="UPF0699 TRANSMEMBRANE PROTEIN YDBT"/>
    <property type="match status" value="1"/>
</dbReference>
<name>A0A542YVK0_9MICO</name>
<feature type="transmembrane region" description="Helical" evidence="2">
    <location>
        <begin position="55"/>
        <end position="73"/>
    </location>
</feature>
<evidence type="ECO:0000313" key="5">
    <source>
        <dbReference type="Proteomes" id="UP000319516"/>
    </source>
</evidence>
<feature type="compositionally biased region" description="Low complexity" evidence="1">
    <location>
        <begin position="541"/>
        <end position="551"/>
    </location>
</feature>
<feature type="domain" description="YdbS-like PH" evidence="3">
    <location>
        <begin position="441"/>
        <end position="516"/>
    </location>
</feature>
<protein>
    <submittedName>
        <fullName evidence="4">Putative membrane protein</fullName>
    </submittedName>
</protein>
<keyword evidence="5" id="KW-1185">Reference proteome</keyword>
<sequence>MPPPPEVARTDAWHQLNPKMLLVTPVRTLISLAAPILVALFGIGRGVGSDWAARGALIAAVAALIFGMIPWVTTKYRFTDTQLQVHRGLISRNVLTAPLDRVRSVDLESSLLHRLLGLTKVKVGTGVDDTQIELDALGKEEAAQLRRYLLGRSEVVGQGTAGARGTGAAGAGVAGTAAGEAAGGAGSHDPTTGVPDGAADLDGDEQELARIDWSWLRFAPFSLSSLAIVAAIFGVGSQFIDDIDVDLSAVEGAWEWVAAQALIVVVGSLTLVLLIAWIALSTLNYVVQWWNLRVVRERRGTLRVTRGLLTTNATTVEEARIRGVRMTEALLLRMVRGAELFTLATGVGSGGTSKILPPSPRAVDQQVGHTVLEEDGALTKRLRRHGPRSRMRQFVQAQWNTVIVLALAITAAVFLSWPWWVPALVGLGFALIGLWIGFEEYRNLGHGLTPRYLVGQQGSLLRQRHVLERDGIIGWNVRQSFFQRRRGLATLVATTAAGPESVEIRDLPLTMAVDLADSATPGLLRQFAVGAPSQSVVSGAGVVAGSVPPAGESTPPAADPDGWSER</sequence>
<dbReference type="InterPro" id="IPR005182">
    <property type="entry name" value="YdbS-like_PH"/>
</dbReference>
<feature type="region of interest" description="Disordered" evidence="1">
    <location>
        <begin position="541"/>
        <end position="566"/>
    </location>
</feature>
<keyword evidence="2" id="KW-0812">Transmembrane</keyword>
<keyword evidence="2" id="KW-0472">Membrane</keyword>
<gene>
    <name evidence="4" type="ORF">FB467_3290</name>
</gene>